<gene>
    <name evidence="2" type="ordered locus">Npun_F5545</name>
</gene>
<keyword evidence="3" id="KW-1185">Reference proteome</keyword>
<protein>
    <recommendedName>
        <fullName evidence="1">Rho termination factor-like N-terminal domain-containing protein</fullName>
    </recommendedName>
</protein>
<organism evidence="2 3">
    <name type="scientific">Nostoc punctiforme (strain ATCC 29133 / PCC 73102)</name>
    <dbReference type="NCBI Taxonomy" id="63737"/>
    <lineage>
        <taxon>Bacteria</taxon>
        <taxon>Bacillati</taxon>
        <taxon>Cyanobacteriota</taxon>
        <taxon>Cyanophyceae</taxon>
        <taxon>Nostocales</taxon>
        <taxon>Nostocaceae</taxon>
        <taxon>Nostoc</taxon>
    </lineage>
</organism>
<dbReference type="KEGG" id="npu:Npun_F5545"/>
<dbReference type="eggNOG" id="COG1475">
    <property type="taxonomic scope" value="Bacteria"/>
</dbReference>
<evidence type="ECO:0000259" key="1">
    <source>
        <dbReference type="Pfam" id="PF07498"/>
    </source>
</evidence>
<evidence type="ECO:0000313" key="2">
    <source>
        <dbReference type="EMBL" id="ACC83850.1"/>
    </source>
</evidence>
<feature type="domain" description="Rho termination factor-like N-terminal" evidence="1">
    <location>
        <begin position="193"/>
        <end position="225"/>
    </location>
</feature>
<dbReference type="Pfam" id="PF07498">
    <property type="entry name" value="Rho_N"/>
    <property type="match status" value="1"/>
</dbReference>
<dbReference type="PhylomeDB" id="B2J6S4"/>
<sequence length="228" mass="25246">MSSLSNIGNLMHLYLDEIDPGEGTNAPEFLIKASAHLLNQKEGRNWIPVIVKETGKDKYQVIANSFIYAIAEAARLDRVWCIITDGSDETVEVTKVLAKEEIPKINLSKASRDEIMAALEYLVEQPGSVLKAVKPAIATNRIDEAPREYWKTLDPILNLKCGITKGKKLDALNKVFYLTPQPMPDTITDTAILQTMTIADLKAIAKKRGITGITKMKKDNLVKALSKP</sequence>
<dbReference type="EnsemblBacteria" id="ACC83850">
    <property type="protein sequence ID" value="ACC83850"/>
    <property type="gene ID" value="Npun_F5545"/>
</dbReference>
<dbReference type="AlphaFoldDB" id="B2J6S4"/>
<reference evidence="3" key="1">
    <citation type="submission" date="2008-04" db="EMBL/GenBank/DDBJ databases">
        <title>Complete sequence of chromosome of Nostoc punctiforme ATCC 29133.</title>
        <authorList>
            <consortium name="US DOE Joint Genome Institute"/>
            <person name="Copeland A."/>
            <person name="Lucas S."/>
            <person name="Lapidus A."/>
            <person name="Glavina del Rio T."/>
            <person name="Dalin E."/>
            <person name="Tice H."/>
            <person name="Pitluck S."/>
            <person name="Chain P."/>
            <person name="Malfatti S."/>
            <person name="Shin M."/>
            <person name="Vergez L."/>
            <person name="Schmutz J."/>
            <person name="Larimer F."/>
            <person name="Land M."/>
            <person name="Hauser L."/>
            <person name="Kyrpides N."/>
            <person name="Kim E."/>
            <person name="Meeks J.C."/>
            <person name="Elhai J."/>
            <person name="Campbell E.L."/>
            <person name="Thiel T."/>
            <person name="Longmire J."/>
            <person name="Potts M."/>
            <person name="Atlas R."/>
        </authorList>
    </citation>
    <scope>NUCLEOTIDE SEQUENCE [LARGE SCALE GENOMIC DNA]</scope>
    <source>
        <strain evidence="3">ATCC 29133 / PCC 73102</strain>
    </source>
</reference>
<dbReference type="GO" id="GO:0006353">
    <property type="term" value="P:DNA-templated transcription termination"/>
    <property type="evidence" value="ECO:0007669"/>
    <property type="project" value="InterPro"/>
</dbReference>
<dbReference type="InterPro" id="IPR011112">
    <property type="entry name" value="Rho-like_N"/>
</dbReference>
<name>B2J6S4_NOSP7</name>
<accession>B2J6S4</accession>
<dbReference type="EMBL" id="CP001037">
    <property type="protein sequence ID" value="ACC83850.1"/>
    <property type="molecule type" value="Genomic_DNA"/>
</dbReference>
<reference evidence="2 3" key="2">
    <citation type="journal article" date="2013" name="Plant Physiol.">
        <title>A Nostoc punctiforme Sugar Transporter Necessary to Establish a Cyanobacterium-Plant Symbiosis.</title>
        <authorList>
            <person name="Ekman M."/>
            <person name="Picossi S."/>
            <person name="Campbell E.L."/>
            <person name="Meeks J.C."/>
            <person name="Flores E."/>
        </authorList>
    </citation>
    <scope>NUCLEOTIDE SEQUENCE [LARGE SCALE GENOMIC DNA]</scope>
    <source>
        <strain evidence="3">ATCC 29133 / PCC 73102</strain>
    </source>
</reference>
<dbReference type="OrthoDB" id="482313at2"/>
<proteinExistence type="predicted"/>
<dbReference type="HOGENOM" id="CLU_078978_0_0_3"/>
<dbReference type="Proteomes" id="UP000001191">
    <property type="component" value="Chromosome"/>
</dbReference>
<evidence type="ECO:0000313" key="3">
    <source>
        <dbReference type="Proteomes" id="UP000001191"/>
    </source>
</evidence>
<dbReference type="STRING" id="63737.Npun_F5545"/>